<feature type="compositionally biased region" description="Low complexity" evidence="1">
    <location>
        <begin position="435"/>
        <end position="458"/>
    </location>
</feature>
<name>A0AAW0F5M7_9TRYP</name>
<feature type="region of interest" description="Disordered" evidence="1">
    <location>
        <begin position="1188"/>
        <end position="1211"/>
    </location>
</feature>
<feature type="compositionally biased region" description="Low complexity" evidence="1">
    <location>
        <begin position="787"/>
        <end position="800"/>
    </location>
</feature>
<evidence type="ECO:0000313" key="2">
    <source>
        <dbReference type="EMBL" id="KAK7201465.1"/>
    </source>
</evidence>
<feature type="region of interest" description="Disordered" evidence="1">
    <location>
        <begin position="341"/>
        <end position="364"/>
    </location>
</feature>
<dbReference type="EMBL" id="JAECZO010000015">
    <property type="protein sequence ID" value="KAK7201465.1"/>
    <property type="molecule type" value="Genomic_DNA"/>
</dbReference>
<organism evidence="2 3">
    <name type="scientific">Novymonas esmeraldas</name>
    <dbReference type="NCBI Taxonomy" id="1808958"/>
    <lineage>
        <taxon>Eukaryota</taxon>
        <taxon>Discoba</taxon>
        <taxon>Euglenozoa</taxon>
        <taxon>Kinetoplastea</taxon>
        <taxon>Metakinetoplastina</taxon>
        <taxon>Trypanosomatida</taxon>
        <taxon>Trypanosomatidae</taxon>
        <taxon>Novymonas</taxon>
    </lineage>
</organism>
<feature type="compositionally biased region" description="Low complexity" evidence="1">
    <location>
        <begin position="569"/>
        <end position="580"/>
    </location>
</feature>
<feature type="region of interest" description="Disordered" evidence="1">
    <location>
        <begin position="553"/>
        <end position="580"/>
    </location>
</feature>
<feature type="region of interest" description="Disordered" evidence="1">
    <location>
        <begin position="160"/>
        <end position="215"/>
    </location>
</feature>
<feature type="compositionally biased region" description="Low complexity" evidence="1">
    <location>
        <begin position="831"/>
        <end position="847"/>
    </location>
</feature>
<feature type="compositionally biased region" description="Polar residues" evidence="1">
    <location>
        <begin position="73"/>
        <end position="85"/>
    </location>
</feature>
<feature type="region of interest" description="Disordered" evidence="1">
    <location>
        <begin position="728"/>
        <end position="930"/>
    </location>
</feature>
<feature type="region of interest" description="Disordered" evidence="1">
    <location>
        <begin position="407"/>
        <end position="471"/>
    </location>
</feature>
<feature type="region of interest" description="Disordered" evidence="1">
    <location>
        <begin position="69"/>
        <end position="108"/>
    </location>
</feature>
<feature type="compositionally biased region" description="Polar residues" evidence="1">
    <location>
        <begin position="166"/>
        <end position="182"/>
    </location>
</feature>
<feature type="compositionally biased region" description="Low complexity" evidence="1">
    <location>
        <begin position="865"/>
        <end position="904"/>
    </location>
</feature>
<keyword evidence="3" id="KW-1185">Reference proteome</keyword>
<feature type="compositionally biased region" description="Polar residues" evidence="1">
    <location>
        <begin position="347"/>
        <end position="359"/>
    </location>
</feature>
<evidence type="ECO:0000256" key="1">
    <source>
        <dbReference type="SAM" id="MobiDB-lite"/>
    </source>
</evidence>
<feature type="region of interest" description="Disordered" evidence="1">
    <location>
        <begin position="1"/>
        <end position="36"/>
    </location>
</feature>
<gene>
    <name evidence="2" type="ORF">NESM_000209500</name>
</gene>
<feature type="compositionally biased region" description="Polar residues" evidence="1">
    <location>
        <begin position="1190"/>
        <end position="1201"/>
    </location>
</feature>
<dbReference type="AlphaFoldDB" id="A0AAW0F5M7"/>
<feature type="region of interest" description="Disordered" evidence="1">
    <location>
        <begin position="596"/>
        <end position="615"/>
    </location>
</feature>
<comment type="caution">
    <text evidence="2">The sequence shown here is derived from an EMBL/GenBank/DDBJ whole genome shotgun (WGS) entry which is preliminary data.</text>
</comment>
<reference evidence="2 3" key="1">
    <citation type="journal article" date="2021" name="MBio">
        <title>A New Model Trypanosomatid, Novymonas esmeraldas: Genomic Perception of Its 'Candidatus Pandoraea novymonadis' Endosymbiont.</title>
        <authorList>
            <person name="Zakharova A."/>
            <person name="Saura A."/>
            <person name="Butenko A."/>
            <person name="Podesvova L."/>
            <person name="Warmusova S."/>
            <person name="Kostygov A.Y."/>
            <person name="Nenarokova A."/>
            <person name="Lukes J."/>
            <person name="Opperdoes F.R."/>
            <person name="Yurchenko V."/>
        </authorList>
    </citation>
    <scope>NUCLEOTIDE SEQUENCE [LARGE SCALE GENOMIC DNA]</scope>
    <source>
        <strain evidence="2 3">E262AT.01</strain>
    </source>
</reference>
<proteinExistence type="predicted"/>
<accession>A0AAW0F5M7</accession>
<feature type="compositionally biased region" description="Low complexity" evidence="1">
    <location>
        <begin position="733"/>
        <end position="763"/>
    </location>
</feature>
<sequence length="1211" mass="121338">MGGVCSRSKTKAARPPAQGSANNAAERHDSGVAARADVTSGVAANLNDGGAADRVDGAAEVRGSPHVLGDSLFTLSTTDDPQQNGADRARGSVVSTASAPSPKKTTDADPHALVAPVAVAASSAGDDACPHASQVAPGFSTYFPPEHDARMRLGAGKYSGVGASPLSEQSTPELHSFSSSSPLGDPREPRHSGAGNHGGGGVLRRGTAPPAVFADDDTSAVDTASSIFATPRELFDGSSSVAGLANNLSILSHGSMTSARPHGYSFYNSSNTFDGDYNSVTPSDSSRLPSARTAMTAAATPHRHTGASLPRTLNTTTTTSVRRTPNTLTVTNVRTNQRVPTAASVGGVSSSFTRQSSIARSDRFHSCRSVTAASSPAAAASLRLPGSPGSAQPFYTCRSAYTPATESLSLASPAPPRRPAGATGHLLPPGSAATSPRVAAVAGSASPAPRSLPRSAQPLYGQQQSSRGSFVGDAPASEVFFSVPPSAGDVFLDLPAAVADDACGERGADSATAPAAAVAAVGQQQQRPGGAAASPASHYSSSLSVVETSASSSNAASPVADGGGGGDGSSSAPSSWLDPPASMATAVPAVRRQYYTRDDFPPNPSPPPAVQRARAAAAAAAPVAVAAPPPPPPPSAPAKAAVVVGSPSAPVTAVGASVTSTAVSPESAARTHVSGTGSRATRRDGGRLTQPFIDADDNARAAPAVEVADASTHSFSMVVDASSCHNDYRVPASSSSSSGPSRRRSPPVTAAATAPARVTSQAQRPERRRPAPRGGKSAPAQRPRVVTATTATATAAAAAAPASSDLRATSRRPAAAIVARADEHAAQRTAGGTSPNSSRTRRSSTPGDSRHARARTLAPAGAHDATATTRRTPAAAARRRTSTTTTTTTTGAPAAAAARRPWATRARKAARTPRAAGDGGTAPAQHSATAATVPQLSAAAAPPSSHPDAESVVEYSLSLGDTTGSERLAAHVTPVAADDDGDDADQWRRTPAAAATSPPAQRPHTLAAHVEHGRAEPRALESMLRPYAAQRGDDKSDFLHPYTEAQLAAHVAAQRNGGDPFVFSNGMHHQDRYDHSGAALGGGGGGGSEGDGAYVDERATIAAAFASVVAQHTLSSNEGDGAGHLSVSAASGEDGLAAAQLSSGAWSGGVAPMAKRFGAATVPAGEGGATPRRHGVYFDSAGEDAAVELSSRTSSVTSGVDTSEAEEVKAH</sequence>
<protein>
    <submittedName>
        <fullName evidence="2">Uncharacterized protein</fullName>
    </submittedName>
</protein>
<evidence type="ECO:0000313" key="3">
    <source>
        <dbReference type="Proteomes" id="UP001430356"/>
    </source>
</evidence>
<dbReference type="Proteomes" id="UP001430356">
    <property type="component" value="Unassembled WGS sequence"/>
</dbReference>
<feature type="region of interest" description="Disordered" evidence="1">
    <location>
        <begin position="659"/>
        <end position="695"/>
    </location>
</feature>